<dbReference type="EMBL" id="JAPDFW010000059">
    <property type="protein sequence ID" value="KAJ5076810.1"/>
    <property type="molecule type" value="Genomic_DNA"/>
</dbReference>
<gene>
    <name evidence="7" type="ORF">M0811_00127</name>
</gene>
<evidence type="ECO:0000313" key="7">
    <source>
        <dbReference type="EMBL" id="KAJ5076810.1"/>
    </source>
</evidence>
<protein>
    <recommendedName>
        <fullName evidence="5">Ribosome biogenesis regulatory protein</fullName>
    </recommendedName>
</protein>
<comment type="subcellular location">
    <subcellularLocation>
        <location evidence="1 5">Nucleus</location>
    </subcellularLocation>
</comment>
<proteinExistence type="inferred from homology"/>
<comment type="caution">
    <text evidence="7">The sequence shown here is derived from an EMBL/GenBank/DDBJ whole genome shotgun (WGS) entry which is preliminary data.</text>
</comment>
<dbReference type="OMA" id="ACDKNRI"/>
<feature type="region of interest" description="Disordered" evidence="6">
    <location>
        <begin position="292"/>
        <end position="320"/>
    </location>
</feature>
<evidence type="ECO:0000256" key="2">
    <source>
        <dbReference type="ARBA" id="ARBA00010077"/>
    </source>
</evidence>
<evidence type="ECO:0000256" key="4">
    <source>
        <dbReference type="ARBA" id="ARBA00023242"/>
    </source>
</evidence>
<evidence type="ECO:0000256" key="5">
    <source>
        <dbReference type="RuleBase" id="RU364132"/>
    </source>
</evidence>
<evidence type="ECO:0000256" key="1">
    <source>
        <dbReference type="ARBA" id="ARBA00004123"/>
    </source>
</evidence>
<feature type="compositionally biased region" description="Basic and acidic residues" evidence="6">
    <location>
        <begin position="292"/>
        <end position="301"/>
    </location>
</feature>
<dbReference type="OrthoDB" id="28455at2759"/>
<sequence length="320" mass="37324">MDVSSILNKAEKKPLHIPEKNDDLQYDIGNLTTLDSLSINSEEFLKDVDNNIKDLTRDNAQLLINKLFQIEGELTDTGVVIQLPDPTTKIPREKPVPEEKPLTKWEKFAREKGIKKRKKSRKVWDQNKQQWGYRSGYGKANNEMDEVIIEDKGEIEAEDPFLQRKQNKQKRIQQQKKNELMNIARSKNGKVAKQTERVIEDLSKQAGKRLTRKQRLQKMFRVVQQSTASHGLFDKRVKNEPKVKLSKKQQFNSVTEPDLKNETKNHLDVLDRILDHTDVSINLEKAINQFKDTIDDADIKPKQQKKKSKSRKPRKPKKKK</sequence>
<evidence type="ECO:0000256" key="3">
    <source>
        <dbReference type="ARBA" id="ARBA00022517"/>
    </source>
</evidence>
<comment type="function">
    <text evidence="5">Involved in ribosomal large subunit assembly.</text>
</comment>
<organism evidence="7 8">
    <name type="scientific">Anaeramoeba ignava</name>
    <name type="common">Anaerobic marine amoeba</name>
    <dbReference type="NCBI Taxonomy" id="1746090"/>
    <lineage>
        <taxon>Eukaryota</taxon>
        <taxon>Metamonada</taxon>
        <taxon>Anaeramoebidae</taxon>
        <taxon>Anaeramoeba</taxon>
    </lineage>
</organism>
<dbReference type="Proteomes" id="UP001149090">
    <property type="component" value="Unassembled WGS sequence"/>
</dbReference>
<keyword evidence="8" id="KW-1185">Reference proteome</keyword>
<evidence type="ECO:0000313" key="8">
    <source>
        <dbReference type="Proteomes" id="UP001149090"/>
    </source>
</evidence>
<dbReference type="InterPro" id="IPR007023">
    <property type="entry name" value="Ribosom_reg"/>
</dbReference>
<feature type="compositionally biased region" description="Basic residues" evidence="6">
    <location>
        <begin position="302"/>
        <end position="320"/>
    </location>
</feature>
<reference evidence="7" key="1">
    <citation type="submission" date="2022-10" db="EMBL/GenBank/DDBJ databases">
        <title>Novel sulphate-reducing endosymbionts in the free-living metamonad Anaeramoeba.</title>
        <authorList>
            <person name="Jerlstrom-Hultqvist J."/>
            <person name="Cepicka I."/>
            <person name="Gallot-Lavallee L."/>
            <person name="Salas-Leiva D."/>
            <person name="Curtis B.A."/>
            <person name="Zahonova K."/>
            <person name="Pipaliya S."/>
            <person name="Dacks J."/>
            <person name="Roger A.J."/>
        </authorList>
    </citation>
    <scope>NUCLEOTIDE SEQUENCE</scope>
    <source>
        <strain evidence="7">BMAN</strain>
    </source>
</reference>
<dbReference type="AlphaFoldDB" id="A0A9Q0LQG3"/>
<keyword evidence="4 5" id="KW-0539">Nucleus</keyword>
<comment type="similarity">
    <text evidence="2 5">Belongs to the RRS1 family.</text>
</comment>
<evidence type="ECO:0000256" key="6">
    <source>
        <dbReference type="SAM" id="MobiDB-lite"/>
    </source>
</evidence>
<name>A0A9Q0LQG3_ANAIG</name>
<accession>A0A9Q0LQG3</accession>
<dbReference type="Pfam" id="PF04939">
    <property type="entry name" value="RRS1"/>
    <property type="match status" value="1"/>
</dbReference>
<dbReference type="GO" id="GO:0042254">
    <property type="term" value="P:ribosome biogenesis"/>
    <property type="evidence" value="ECO:0007669"/>
    <property type="project" value="UniProtKB-KW"/>
</dbReference>
<dbReference type="GO" id="GO:0005634">
    <property type="term" value="C:nucleus"/>
    <property type="evidence" value="ECO:0007669"/>
    <property type="project" value="UniProtKB-SubCell"/>
</dbReference>
<keyword evidence="3 5" id="KW-0690">Ribosome biogenesis</keyword>